<evidence type="ECO:0000313" key="3">
    <source>
        <dbReference type="Proteomes" id="UP001295684"/>
    </source>
</evidence>
<feature type="compositionally biased region" description="Low complexity" evidence="1">
    <location>
        <begin position="195"/>
        <end position="204"/>
    </location>
</feature>
<dbReference type="AlphaFoldDB" id="A0AAD1UFE3"/>
<proteinExistence type="predicted"/>
<protein>
    <submittedName>
        <fullName evidence="2">Uncharacterized protein</fullName>
    </submittedName>
</protein>
<sequence>MNPSTTSARFASAFQYQGREPQHAPQQYCGAKRERSSTFAGATESIFKPKLSRGRLSSFLGESLSSQPGLSKTPLLRSCGEFSATSLASVLPNLKSRGRAVSFASEKTTVSTSLPKCCKCGQSLPNLSNTSGSQYLSPPSYCLVCMNFSLNKSTSSSPLLSVFTKAHTEEGEFKLSGSTKNDEISSRFDMELNASEPSSPSNSPVRNLRKLERSQKKNRSFPLC</sequence>
<reference evidence="2" key="1">
    <citation type="submission" date="2023-07" db="EMBL/GenBank/DDBJ databases">
        <authorList>
            <consortium name="AG Swart"/>
            <person name="Singh M."/>
            <person name="Singh A."/>
            <person name="Seah K."/>
            <person name="Emmerich C."/>
        </authorList>
    </citation>
    <scope>NUCLEOTIDE SEQUENCE</scope>
    <source>
        <strain evidence="2">DP1</strain>
    </source>
</reference>
<feature type="region of interest" description="Disordered" evidence="1">
    <location>
        <begin position="191"/>
        <end position="224"/>
    </location>
</feature>
<dbReference type="EMBL" id="CAMPGE010005297">
    <property type="protein sequence ID" value="CAI2364148.1"/>
    <property type="molecule type" value="Genomic_DNA"/>
</dbReference>
<name>A0AAD1UFE3_EUPCR</name>
<keyword evidence="3" id="KW-1185">Reference proteome</keyword>
<organism evidence="2 3">
    <name type="scientific">Euplotes crassus</name>
    <dbReference type="NCBI Taxonomy" id="5936"/>
    <lineage>
        <taxon>Eukaryota</taxon>
        <taxon>Sar</taxon>
        <taxon>Alveolata</taxon>
        <taxon>Ciliophora</taxon>
        <taxon>Intramacronucleata</taxon>
        <taxon>Spirotrichea</taxon>
        <taxon>Hypotrichia</taxon>
        <taxon>Euplotida</taxon>
        <taxon>Euplotidae</taxon>
        <taxon>Moneuplotes</taxon>
    </lineage>
</organism>
<dbReference type="Proteomes" id="UP001295684">
    <property type="component" value="Unassembled WGS sequence"/>
</dbReference>
<evidence type="ECO:0000313" key="2">
    <source>
        <dbReference type="EMBL" id="CAI2364148.1"/>
    </source>
</evidence>
<accession>A0AAD1UFE3</accession>
<evidence type="ECO:0000256" key="1">
    <source>
        <dbReference type="SAM" id="MobiDB-lite"/>
    </source>
</evidence>
<comment type="caution">
    <text evidence="2">The sequence shown here is derived from an EMBL/GenBank/DDBJ whole genome shotgun (WGS) entry which is preliminary data.</text>
</comment>
<gene>
    <name evidence="2" type="ORF">ECRASSUSDP1_LOCUS5490</name>
</gene>